<evidence type="ECO:0000256" key="4">
    <source>
        <dbReference type="ARBA" id="ARBA00022490"/>
    </source>
</evidence>
<feature type="transmembrane region" description="Helical" evidence="11">
    <location>
        <begin position="199"/>
        <end position="223"/>
    </location>
</feature>
<dbReference type="InterPro" id="IPR036743">
    <property type="entry name" value="ARPC5_sf"/>
</dbReference>
<keyword evidence="13" id="KW-1185">Reference proteome</keyword>
<feature type="compositionally biased region" description="Low complexity" evidence="10">
    <location>
        <begin position="11"/>
        <end position="21"/>
    </location>
</feature>
<feature type="region of interest" description="Disordered" evidence="10">
    <location>
        <begin position="1"/>
        <end position="24"/>
    </location>
</feature>
<dbReference type="GO" id="GO:0005885">
    <property type="term" value="C:Arp2/3 protein complex"/>
    <property type="evidence" value="ECO:0007669"/>
    <property type="project" value="InterPro"/>
</dbReference>
<dbReference type="GO" id="GO:0030833">
    <property type="term" value="P:regulation of actin filament polymerization"/>
    <property type="evidence" value="ECO:0007669"/>
    <property type="project" value="InterPro"/>
</dbReference>
<evidence type="ECO:0000256" key="10">
    <source>
        <dbReference type="SAM" id="MobiDB-lite"/>
    </source>
</evidence>
<evidence type="ECO:0000256" key="3">
    <source>
        <dbReference type="ARBA" id="ARBA00006084"/>
    </source>
</evidence>
<dbReference type="AlphaFoldDB" id="A0A835HS04"/>
<keyword evidence="6" id="KW-0966">Cell projection</keyword>
<protein>
    <recommendedName>
        <fullName evidence="9">Actin-related protein 2/3 complex subunit 5</fullName>
    </recommendedName>
</protein>
<reference evidence="12 13" key="1">
    <citation type="submission" date="2020-10" db="EMBL/GenBank/DDBJ databases">
        <title>The Coptis chinensis genome and diversification of protoberbering-type alkaloids.</title>
        <authorList>
            <person name="Wang B."/>
            <person name="Shu S."/>
            <person name="Song C."/>
            <person name="Liu Y."/>
        </authorList>
    </citation>
    <scope>NUCLEOTIDE SEQUENCE [LARGE SCALE GENOMIC DNA]</scope>
    <source>
        <strain evidence="12">HL-2020</strain>
        <tissue evidence="12">Leaf</tissue>
    </source>
</reference>
<comment type="subcellular location">
    <subcellularLocation>
        <location evidence="2">Cell projection</location>
    </subcellularLocation>
    <subcellularLocation>
        <location evidence="1">Cytoplasm</location>
        <location evidence="1">Cytoskeleton</location>
    </subcellularLocation>
</comment>
<gene>
    <name evidence="12" type="ORF">IFM89_034516</name>
</gene>
<comment type="subunit">
    <text evidence="8">Component of the Arp2/3 complex composed of ARP2, ARP3, ARPC1/p41-ARC, ARPC2/p34-ARC, ARPC3/p21-ARC, ARPC4/p20-ARC and ARPC5/p16-ARC.</text>
</comment>
<dbReference type="GO" id="GO:0042995">
    <property type="term" value="C:cell projection"/>
    <property type="evidence" value="ECO:0007669"/>
    <property type="project" value="UniProtKB-SubCell"/>
</dbReference>
<dbReference type="PANTHER" id="PTHR12644">
    <property type="entry name" value="ARP2/3 COMPLEX 16 KD SUBUNIT P16-ARC"/>
    <property type="match status" value="1"/>
</dbReference>
<feature type="transmembrane region" description="Helical" evidence="11">
    <location>
        <begin position="33"/>
        <end position="52"/>
    </location>
</feature>
<dbReference type="SUPFAM" id="SSF69103">
    <property type="entry name" value="Arp2/3 complex 16 kDa subunit ARPC5"/>
    <property type="match status" value="1"/>
</dbReference>
<comment type="similarity">
    <text evidence="3 9">Belongs to the ARPC5 family.</text>
</comment>
<evidence type="ECO:0000256" key="9">
    <source>
        <dbReference type="RuleBase" id="RU004301"/>
    </source>
</evidence>
<dbReference type="Pfam" id="PF04699">
    <property type="entry name" value="P16-Arc"/>
    <property type="match status" value="1"/>
</dbReference>
<comment type="function">
    <text evidence="9">Functions as component of the Arp2/3 complex which is involved in regulation of actin polymerization and together with an activating nucleation-promoting factor (NPF) mediates the formation of branched actin networks. Arp2/3 complex plays a critical role in the control of cell morphogenesis via the modulation of cell polarity development.</text>
</comment>
<evidence type="ECO:0000256" key="8">
    <source>
        <dbReference type="ARBA" id="ARBA00065908"/>
    </source>
</evidence>
<dbReference type="GO" id="GO:0034314">
    <property type="term" value="P:Arp2/3 complex-mediated actin nucleation"/>
    <property type="evidence" value="ECO:0007669"/>
    <property type="project" value="InterPro"/>
</dbReference>
<proteinExistence type="inferred from homology"/>
<dbReference type="FunFam" id="1.25.40.190:FF:000002">
    <property type="entry name" value="Actin-related protein 2/3 complex subunit 5"/>
    <property type="match status" value="1"/>
</dbReference>
<comment type="function">
    <text evidence="7">Functions as a component of the Arp2/3 complex which is involved in regulation of actin polymerization and together with an activating nucleation-promoting factor (NPF) mediates the formation of branched actin networks. Arp2/3 complex plays a critical role in the control of cell morphogenesis via the modulation of cell polarity development.</text>
</comment>
<dbReference type="Proteomes" id="UP000631114">
    <property type="component" value="Unassembled WGS sequence"/>
</dbReference>
<sequence length="327" mass="33470">MSHRRSTRLQASTSSTPAPAAEVGPSKKQMKEIVLALAAAGFVIVLGLVLVFNPTVLVLLFLACGSFVVASFGGLTIGASGAELKIDNAGAELEIDKDGVELSFAEDAFPFGLYLFPFSNMTDGGALSAGGALACLLPFLDLLRGGAVSAGGALLLGGGGALSVGGGLACLLPFFDLLGRGTVSAGGGGSALLLGSGDALFAGGGGLALSAGGALSVGTWWSIIRLKPVEALKTALEGSPPKTIDERCKSANWIAVHRAMMAIKDVDGLFSSLDPEYYDILMKYLYRGLATGDRPTCEQCLRIHEKLTEKAGLGCILRSLSDTINTV</sequence>
<keyword evidence="11" id="KW-1133">Transmembrane helix</keyword>
<keyword evidence="4" id="KW-0963">Cytoplasm</keyword>
<organism evidence="12 13">
    <name type="scientific">Coptis chinensis</name>
    <dbReference type="NCBI Taxonomy" id="261450"/>
    <lineage>
        <taxon>Eukaryota</taxon>
        <taxon>Viridiplantae</taxon>
        <taxon>Streptophyta</taxon>
        <taxon>Embryophyta</taxon>
        <taxon>Tracheophyta</taxon>
        <taxon>Spermatophyta</taxon>
        <taxon>Magnoliopsida</taxon>
        <taxon>Ranunculales</taxon>
        <taxon>Ranunculaceae</taxon>
        <taxon>Coptidoideae</taxon>
        <taxon>Coptis</taxon>
    </lineage>
</organism>
<keyword evidence="11" id="KW-0812">Transmembrane</keyword>
<evidence type="ECO:0000256" key="11">
    <source>
        <dbReference type="SAM" id="Phobius"/>
    </source>
</evidence>
<evidence type="ECO:0000256" key="5">
    <source>
        <dbReference type="ARBA" id="ARBA00023212"/>
    </source>
</evidence>
<evidence type="ECO:0000256" key="2">
    <source>
        <dbReference type="ARBA" id="ARBA00004316"/>
    </source>
</evidence>
<dbReference type="OrthoDB" id="429520at2759"/>
<dbReference type="Gene3D" id="1.25.40.190">
    <property type="entry name" value="Actin-related protein 2/3 complex subunit 5"/>
    <property type="match status" value="1"/>
</dbReference>
<evidence type="ECO:0000313" key="12">
    <source>
        <dbReference type="EMBL" id="KAF9603183.1"/>
    </source>
</evidence>
<feature type="transmembrane region" description="Helical" evidence="11">
    <location>
        <begin position="153"/>
        <end position="175"/>
    </location>
</feature>
<keyword evidence="11" id="KW-0472">Membrane</keyword>
<evidence type="ECO:0000256" key="7">
    <source>
        <dbReference type="ARBA" id="ARBA00059196"/>
    </source>
</evidence>
<name>A0A835HS04_9MAGN</name>
<accession>A0A835HS04</accession>
<evidence type="ECO:0000256" key="6">
    <source>
        <dbReference type="ARBA" id="ARBA00023273"/>
    </source>
</evidence>
<dbReference type="InterPro" id="IPR006789">
    <property type="entry name" value="ARPC5"/>
</dbReference>
<comment type="caution">
    <text evidence="12">The sequence shown here is derived from an EMBL/GenBank/DDBJ whole genome shotgun (WGS) entry which is preliminary data.</text>
</comment>
<evidence type="ECO:0000313" key="13">
    <source>
        <dbReference type="Proteomes" id="UP000631114"/>
    </source>
</evidence>
<dbReference type="EMBL" id="JADFTS010000006">
    <property type="protein sequence ID" value="KAF9603183.1"/>
    <property type="molecule type" value="Genomic_DNA"/>
</dbReference>
<feature type="transmembrane region" description="Helical" evidence="11">
    <location>
        <begin position="58"/>
        <end position="79"/>
    </location>
</feature>
<keyword evidence="5 9" id="KW-0206">Cytoskeleton</keyword>
<evidence type="ECO:0000256" key="1">
    <source>
        <dbReference type="ARBA" id="ARBA00004245"/>
    </source>
</evidence>